<feature type="compositionally biased region" description="Gly residues" evidence="1">
    <location>
        <begin position="58"/>
        <end position="73"/>
    </location>
</feature>
<feature type="compositionally biased region" description="Low complexity" evidence="1">
    <location>
        <begin position="35"/>
        <end position="57"/>
    </location>
</feature>
<protein>
    <submittedName>
        <fullName evidence="2">Unannotated protein</fullName>
    </submittedName>
</protein>
<feature type="region of interest" description="Disordered" evidence="1">
    <location>
        <begin position="28"/>
        <end position="77"/>
    </location>
</feature>
<evidence type="ECO:0000313" key="2">
    <source>
        <dbReference type="EMBL" id="CAB4914512.1"/>
    </source>
</evidence>
<dbReference type="AlphaFoldDB" id="A0A6J7H3U6"/>
<proteinExistence type="predicted"/>
<gene>
    <name evidence="2" type="ORF">UFOPK3564_01477</name>
</gene>
<evidence type="ECO:0000256" key="1">
    <source>
        <dbReference type="SAM" id="MobiDB-lite"/>
    </source>
</evidence>
<organism evidence="2">
    <name type="scientific">freshwater metagenome</name>
    <dbReference type="NCBI Taxonomy" id="449393"/>
    <lineage>
        <taxon>unclassified sequences</taxon>
        <taxon>metagenomes</taxon>
        <taxon>ecological metagenomes</taxon>
    </lineage>
</organism>
<dbReference type="EMBL" id="CAFBMK010000074">
    <property type="protein sequence ID" value="CAB4914512.1"/>
    <property type="molecule type" value="Genomic_DNA"/>
</dbReference>
<feature type="region of interest" description="Disordered" evidence="1">
    <location>
        <begin position="272"/>
        <end position="302"/>
    </location>
</feature>
<name>A0A6J7H3U6_9ZZZZ</name>
<dbReference type="PROSITE" id="PS51257">
    <property type="entry name" value="PROKAR_LIPOPROTEIN"/>
    <property type="match status" value="1"/>
</dbReference>
<accession>A0A6J7H3U6</accession>
<reference evidence="2" key="1">
    <citation type="submission" date="2020-05" db="EMBL/GenBank/DDBJ databases">
        <authorList>
            <person name="Chiriac C."/>
            <person name="Salcher M."/>
            <person name="Ghai R."/>
            <person name="Kavagutti S V."/>
        </authorList>
    </citation>
    <scope>NUCLEOTIDE SEQUENCE</scope>
</reference>
<sequence length="302" mass="30303">MRSPRPLSSRLGVVATAALLAAGVAGCGSDDDEPTASTGTTAATTAQGGTTTDAGGSTSAGGSGGEAPAGGGAPAQDEEAIRAAIRRGPEAVTQAKTARISLELKNAGINTTGEGVVELTTERYAMKQRLGGTSGQEIENYGEKGKVYVRTGSGGWSVTDNPVGSGDPLAQIRQLEKAKILRVRETAELDGTTCRWFDAEVAVKDVLGNIADPAAKALIEGAPDGAAIPVSSCVDDRGLTYAVDQEFSPAEVFGGAAASLPGTSVTKVRMSDYGEAPAPERPAGIDDAKPISIPGSGGATTN</sequence>
<dbReference type="Gene3D" id="2.50.20.20">
    <property type="match status" value="1"/>
</dbReference>